<keyword evidence="7" id="KW-1185">Reference proteome</keyword>
<evidence type="ECO:0000256" key="3">
    <source>
        <dbReference type="ARBA" id="ARBA00022801"/>
    </source>
</evidence>
<dbReference type="RefSeq" id="WP_229960850.1">
    <property type="nucleotide sequence ID" value="NZ_JAJJWI010000009.1"/>
</dbReference>
<dbReference type="EMBL" id="JBHUHV010000029">
    <property type="protein sequence ID" value="MFD2067291.1"/>
    <property type="molecule type" value="Genomic_DNA"/>
</dbReference>
<dbReference type="SMART" id="SM00644">
    <property type="entry name" value="Ami_2"/>
    <property type="match status" value="1"/>
</dbReference>
<dbReference type="PANTHER" id="PTHR30417:SF1">
    <property type="entry name" value="N-ACETYLMURAMOYL-L-ALANINE AMIDASE AMID"/>
    <property type="match status" value="1"/>
</dbReference>
<evidence type="ECO:0000256" key="2">
    <source>
        <dbReference type="ARBA" id="ARBA00011901"/>
    </source>
</evidence>
<dbReference type="EC" id="3.5.1.28" evidence="2"/>
<evidence type="ECO:0000259" key="5">
    <source>
        <dbReference type="SMART" id="SM00644"/>
    </source>
</evidence>
<evidence type="ECO:0000313" key="7">
    <source>
        <dbReference type="Proteomes" id="UP001597369"/>
    </source>
</evidence>
<dbReference type="SUPFAM" id="SSF55846">
    <property type="entry name" value="N-acetylmuramoyl-L-alanine amidase-like"/>
    <property type="match status" value="1"/>
</dbReference>
<dbReference type="InterPro" id="IPR036505">
    <property type="entry name" value="Amidase/PGRP_sf"/>
</dbReference>
<reference evidence="7" key="1">
    <citation type="journal article" date="2019" name="Int. J. Syst. Evol. Microbiol.">
        <title>The Global Catalogue of Microorganisms (GCM) 10K type strain sequencing project: providing services to taxonomists for standard genome sequencing and annotation.</title>
        <authorList>
            <consortium name="The Broad Institute Genomics Platform"/>
            <consortium name="The Broad Institute Genome Sequencing Center for Infectious Disease"/>
            <person name="Wu L."/>
            <person name="Ma J."/>
        </authorList>
    </citation>
    <scope>NUCLEOTIDE SEQUENCE [LARGE SCALE GENOMIC DNA]</scope>
    <source>
        <strain evidence="7">JCM 16545</strain>
    </source>
</reference>
<organism evidence="6 7">
    <name type="scientific">Pontibacter silvestris</name>
    <dbReference type="NCBI Taxonomy" id="2305183"/>
    <lineage>
        <taxon>Bacteria</taxon>
        <taxon>Pseudomonadati</taxon>
        <taxon>Bacteroidota</taxon>
        <taxon>Cytophagia</taxon>
        <taxon>Cytophagales</taxon>
        <taxon>Hymenobacteraceae</taxon>
        <taxon>Pontibacter</taxon>
    </lineage>
</organism>
<sequence>MKQPTEQKKNMNLNSRLSKNILFVAHFLGLLLLGACASPTFRTFHKPIVFDAERKKLSLEYMENRHNIQQDSPYIKPKMIVLHWTAIPTFEQTFDAFNSPVLPGARSGIASASNLNVSSQYLIDRDGAIFQLLPDTAFARHVIGLNYCAIGVENVGSEKEPLTKAQLKANEALVRYLAHRYDIEYLIGHYEYKNFRNHALWRETNPDYLTEKIDPGVSFMRKIRSRVKDLNLKGAPQS</sequence>
<accession>A0ABW4WYG2</accession>
<keyword evidence="3 6" id="KW-0378">Hydrolase</keyword>
<dbReference type="GO" id="GO:0008745">
    <property type="term" value="F:N-acetylmuramoyl-L-alanine amidase activity"/>
    <property type="evidence" value="ECO:0007669"/>
    <property type="project" value="UniProtKB-EC"/>
</dbReference>
<keyword evidence="4" id="KW-0961">Cell wall biogenesis/degradation</keyword>
<evidence type="ECO:0000313" key="6">
    <source>
        <dbReference type="EMBL" id="MFD2067291.1"/>
    </source>
</evidence>
<dbReference type="PANTHER" id="PTHR30417">
    <property type="entry name" value="N-ACETYLMURAMOYL-L-ALANINE AMIDASE AMID"/>
    <property type="match status" value="1"/>
</dbReference>
<name>A0ABW4WYG2_9BACT</name>
<dbReference type="Proteomes" id="UP001597369">
    <property type="component" value="Unassembled WGS sequence"/>
</dbReference>
<proteinExistence type="predicted"/>
<comment type="catalytic activity">
    <reaction evidence="1">
        <text>Hydrolyzes the link between N-acetylmuramoyl residues and L-amino acid residues in certain cell-wall glycopeptides.</text>
        <dbReference type="EC" id="3.5.1.28"/>
    </reaction>
</comment>
<dbReference type="Gene3D" id="3.40.80.10">
    <property type="entry name" value="Peptidoglycan recognition protein-like"/>
    <property type="match status" value="1"/>
</dbReference>
<protein>
    <recommendedName>
        <fullName evidence="2">N-acetylmuramoyl-L-alanine amidase</fullName>
        <ecNumber evidence="2">3.5.1.28</ecNumber>
    </recommendedName>
</protein>
<comment type="caution">
    <text evidence="6">The sequence shown here is derived from an EMBL/GenBank/DDBJ whole genome shotgun (WGS) entry which is preliminary data.</text>
</comment>
<gene>
    <name evidence="6" type="ORF">ACFSKU_10390</name>
</gene>
<evidence type="ECO:0000256" key="4">
    <source>
        <dbReference type="ARBA" id="ARBA00023316"/>
    </source>
</evidence>
<evidence type="ECO:0000256" key="1">
    <source>
        <dbReference type="ARBA" id="ARBA00001561"/>
    </source>
</evidence>
<dbReference type="InterPro" id="IPR002502">
    <property type="entry name" value="Amidase_domain"/>
</dbReference>
<dbReference type="Pfam" id="PF01510">
    <property type="entry name" value="Amidase_2"/>
    <property type="match status" value="1"/>
</dbReference>
<feature type="domain" description="N-acetylmuramoyl-L-alanine amidase" evidence="5">
    <location>
        <begin position="63"/>
        <end position="198"/>
    </location>
</feature>
<dbReference type="InterPro" id="IPR051206">
    <property type="entry name" value="NAMLAA_amidase_2"/>
</dbReference>
<dbReference type="CDD" id="cd06583">
    <property type="entry name" value="PGRP"/>
    <property type="match status" value="1"/>
</dbReference>